<protein>
    <submittedName>
        <fullName evidence="6">Helix-turn-helix domain-containing protein</fullName>
    </submittedName>
</protein>
<evidence type="ECO:0000313" key="6">
    <source>
        <dbReference type="EMBL" id="MDO7882586.1"/>
    </source>
</evidence>
<sequence length="180" mass="19009">MSTTRSNRGPAAAAQNRAALIRAAAEVFSEQGVDAPLSAIAKRAGVGQASLYRHFRSRGELAFAAFESNLDDLQEIVDRGGSLSDVLTVVAEQLAEISVLIELTASLADDPHLAEFEGRMRGILDAVIDEGRASGTVPADYSTGDIILSIGMLSAAARAGGRDHRRAAIARALELLRIRL</sequence>
<dbReference type="RefSeq" id="WP_305003020.1">
    <property type="nucleotide sequence ID" value="NZ_JAUQUB010000002.1"/>
</dbReference>
<feature type="DNA-binding region" description="H-T-H motif" evidence="4">
    <location>
        <begin position="36"/>
        <end position="55"/>
    </location>
</feature>
<proteinExistence type="predicted"/>
<dbReference type="PRINTS" id="PR00455">
    <property type="entry name" value="HTHTETR"/>
</dbReference>
<evidence type="ECO:0000256" key="1">
    <source>
        <dbReference type="ARBA" id="ARBA00023015"/>
    </source>
</evidence>
<evidence type="ECO:0000256" key="3">
    <source>
        <dbReference type="ARBA" id="ARBA00023163"/>
    </source>
</evidence>
<keyword evidence="7" id="KW-1185">Reference proteome</keyword>
<dbReference type="SUPFAM" id="SSF46689">
    <property type="entry name" value="Homeodomain-like"/>
    <property type="match status" value="1"/>
</dbReference>
<dbReference type="InterPro" id="IPR050109">
    <property type="entry name" value="HTH-type_TetR-like_transc_reg"/>
</dbReference>
<dbReference type="EMBL" id="JAUQUB010000002">
    <property type="protein sequence ID" value="MDO7882586.1"/>
    <property type="molecule type" value="Genomic_DNA"/>
</dbReference>
<gene>
    <name evidence="6" type="ORF">Q5716_10150</name>
</gene>
<dbReference type="Pfam" id="PF00440">
    <property type="entry name" value="TetR_N"/>
    <property type="match status" value="1"/>
</dbReference>
<dbReference type="SUPFAM" id="SSF48498">
    <property type="entry name" value="Tetracyclin repressor-like, C-terminal domain"/>
    <property type="match status" value="1"/>
</dbReference>
<dbReference type="InterPro" id="IPR036271">
    <property type="entry name" value="Tet_transcr_reg_TetR-rel_C_sf"/>
</dbReference>
<organism evidence="6 7">
    <name type="scientific">Antiquaquibacter soli</name>
    <dbReference type="NCBI Taxonomy" id="3064523"/>
    <lineage>
        <taxon>Bacteria</taxon>
        <taxon>Bacillati</taxon>
        <taxon>Actinomycetota</taxon>
        <taxon>Actinomycetes</taxon>
        <taxon>Micrococcales</taxon>
        <taxon>Microbacteriaceae</taxon>
        <taxon>Antiquaquibacter</taxon>
    </lineage>
</organism>
<accession>A0ABT9BNH0</accession>
<evidence type="ECO:0000313" key="7">
    <source>
        <dbReference type="Proteomes" id="UP001241072"/>
    </source>
</evidence>
<dbReference type="PANTHER" id="PTHR30055:SF234">
    <property type="entry name" value="HTH-TYPE TRANSCRIPTIONAL REGULATOR BETI"/>
    <property type="match status" value="1"/>
</dbReference>
<keyword evidence="1" id="KW-0805">Transcription regulation</keyword>
<evidence type="ECO:0000256" key="4">
    <source>
        <dbReference type="PROSITE-ProRule" id="PRU00335"/>
    </source>
</evidence>
<name>A0ABT9BNH0_9MICO</name>
<keyword evidence="2 4" id="KW-0238">DNA-binding</keyword>
<keyword evidence="3" id="KW-0804">Transcription</keyword>
<dbReference type="Proteomes" id="UP001241072">
    <property type="component" value="Unassembled WGS sequence"/>
</dbReference>
<dbReference type="PROSITE" id="PS50977">
    <property type="entry name" value="HTH_TETR_2"/>
    <property type="match status" value="1"/>
</dbReference>
<dbReference type="InterPro" id="IPR001647">
    <property type="entry name" value="HTH_TetR"/>
</dbReference>
<dbReference type="Gene3D" id="1.10.357.10">
    <property type="entry name" value="Tetracycline Repressor, domain 2"/>
    <property type="match status" value="1"/>
</dbReference>
<evidence type="ECO:0000256" key="2">
    <source>
        <dbReference type="ARBA" id="ARBA00023125"/>
    </source>
</evidence>
<evidence type="ECO:0000259" key="5">
    <source>
        <dbReference type="PROSITE" id="PS50977"/>
    </source>
</evidence>
<feature type="domain" description="HTH tetR-type" evidence="5">
    <location>
        <begin position="14"/>
        <end position="73"/>
    </location>
</feature>
<dbReference type="InterPro" id="IPR009057">
    <property type="entry name" value="Homeodomain-like_sf"/>
</dbReference>
<dbReference type="PANTHER" id="PTHR30055">
    <property type="entry name" value="HTH-TYPE TRANSCRIPTIONAL REGULATOR RUTR"/>
    <property type="match status" value="1"/>
</dbReference>
<comment type="caution">
    <text evidence="6">The sequence shown here is derived from an EMBL/GenBank/DDBJ whole genome shotgun (WGS) entry which is preliminary data.</text>
</comment>
<reference evidence="6 7" key="1">
    <citation type="submission" date="2023-07" db="EMBL/GenBank/DDBJ databases">
        <title>Protaetiibacter sp. nov WY-16 isolated from soil.</title>
        <authorList>
            <person name="Liu B."/>
            <person name="Wan Y."/>
        </authorList>
    </citation>
    <scope>NUCLEOTIDE SEQUENCE [LARGE SCALE GENOMIC DNA]</scope>
    <source>
        <strain evidence="6 7">WY-16</strain>
    </source>
</reference>